<evidence type="ECO:0000313" key="4">
    <source>
        <dbReference type="WBParaSite" id="HPBE_0001146201-mRNA-1"/>
    </source>
</evidence>
<proteinExistence type="predicted"/>
<dbReference type="EMBL" id="UZAH01027115">
    <property type="protein sequence ID" value="VDO88688.1"/>
    <property type="molecule type" value="Genomic_DNA"/>
</dbReference>
<protein>
    <submittedName>
        <fullName evidence="4">COMM domain-containing protein</fullName>
    </submittedName>
</protein>
<dbReference type="AlphaFoldDB" id="A0A183FTP1"/>
<feature type="region of interest" description="Disordered" evidence="1">
    <location>
        <begin position="1"/>
        <end position="41"/>
    </location>
</feature>
<dbReference type="Proteomes" id="UP000050761">
    <property type="component" value="Unassembled WGS sequence"/>
</dbReference>
<accession>A0A3P8CKK9</accession>
<organism evidence="3 4">
    <name type="scientific">Heligmosomoides polygyrus</name>
    <name type="common">Parasitic roundworm</name>
    <dbReference type="NCBI Taxonomy" id="6339"/>
    <lineage>
        <taxon>Eukaryota</taxon>
        <taxon>Metazoa</taxon>
        <taxon>Ecdysozoa</taxon>
        <taxon>Nematoda</taxon>
        <taxon>Chromadorea</taxon>
        <taxon>Rhabditida</taxon>
        <taxon>Rhabditina</taxon>
        <taxon>Rhabditomorpha</taxon>
        <taxon>Strongyloidea</taxon>
        <taxon>Heligmosomidae</taxon>
        <taxon>Heligmosomoides</taxon>
    </lineage>
</organism>
<evidence type="ECO:0000313" key="3">
    <source>
        <dbReference type="Proteomes" id="UP000050761"/>
    </source>
</evidence>
<reference evidence="4" key="2">
    <citation type="submission" date="2019-09" db="UniProtKB">
        <authorList>
            <consortium name="WormBaseParasite"/>
        </authorList>
    </citation>
    <scope>IDENTIFICATION</scope>
</reference>
<feature type="compositionally biased region" description="Basic and acidic residues" evidence="1">
    <location>
        <begin position="11"/>
        <end position="24"/>
    </location>
</feature>
<name>A0A183FTP1_HELPZ</name>
<sequence length="95" mass="10907">MHSAGASRQRMCQESEEKDPKWSMEEDDEENTSQQRGSFRFGGVEVSKEKVNFAVLHCLKIRLDLQPSQVEETILSYSSTDRESRIHSLLGMQSE</sequence>
<dbReference type="WBParaSite" id="HPBE_0001146201-mRNA-1">
    <property type="protein sequence ID" value="HPBE_0001146201-mRNA-1"/>
    <property type="gene ID" value="HPBE_0001146201"/>
</dbReference>
<evidence type="ECO:0000256" key="1">
    <source>
        <dbReference type="SAM" id="MobiDB-lite"/>
    </source>
</evidence>
<keyword evidence="3" id="KW-1185">Reference proteome</keyword>
<evidence type="ECO:0000313" key="2">
    <source>
        <dbReference type="EMBL" id="VDO88688.1"/>
    </source>
</evidence>
<reference evidence="2 3" key="1">
    <citation type="submission" date="2018-11" db="EMBL/GenBank/DDBJ databases">
        <authorList>
            <consortium name="Pathogen Informatics"/>
        </authorList>
    </citation>
    <scope>NUCLEOTIDE SEQUENCE [LARGE SCALE GENOMIC DNA]</scope>
</reference>
<accession>A0A183FTP1</accession>
<gene>
    <name evidence="2" type="ORF">HPBE_LOCUS11463</name>
</gene>